<gene>
    <name evidence="7" type="ORF">JCGZ_23421</name>
</gene>
<evidence type="ECO:0000256" key="6">
    <source>
        <dbReference type="SAM" id="MobiDB-lite"/>
    </source>
</evidence>
<evidence type="ECO:0000313" key="7">
    <source>
        <dbReference type="EMBL" id="KDP23588.1"/>
    </source>
</evidence>
<keyword evidence="4 5" id="KW-0287">Flowering</keyword>
<dbReference type="PANTHER" id="PTHR31791">
    <property type="entry name" value="FRIGIDA-LIKE PROTEIN 3-RELATED"/>
    <property type="match status" value="1"/>
</dbReference>
<dbReference type="Proteomes" id="UP000027138">
    <property type="component" value="Unassembled WGS sequence"/>
</dbReference>
<accession>A0A067JL65</accession>
<feature type="compositionally biased region" description="Basic and acidic residues" evidence="6">
    <location>
        <begin position="172"/>
        <end position="184"/>
    </location>
</feature>
<dbReference type="GO" id="GO:0030154">
    <property type="term" value="P:cell differentiation"/>
    <property type="evidence" value="ECO:0007669"/>
    <property type="project" value="UniProtKB-KW"/>
</dbReference>
<keyword evidence="3 5" id="KW-0221">Differentiation</keyword>
<dbReference type="PANTHER" id="PTHR31791:SF47">
    <property type="entry name" value="INACTIVE FRIGIDA-LIKE PROTEIN 2"/>
    <property type="match status" value="1"/>
</dbReference>
<dbReference type="OrthoDB" id="1166041at2759"/>
<evidence type="ECO:0000256" key="5">
    <source>
        <dbReference type="RuleBase" id="RU364012"/>
    </source>
</evidence>
<organism evidence="7 8">
    <name type="scientific">Jatropha curcas</name>
    <name type="common">Barbados nut</name>
    <dbReference type="NCBI Taxonomy" id="180498"/>
    <lineage>
        <taxon>Eukaryota</taxon>
        <taxon>Viridiplantae</taxon>
        <taxon>Streptophyta</taxon>
        <taxon>Embryophyta</taxon>
        <taxon>Tracheophyta</taxon>
        <taxon>Spermatophyta</taxon>
        <taxon>Magnoliopsida</taxon>
        <taxon>eudicotyledons</taxon>
        <taxon>Gunneridae</taxon>
        <taxon>Pentapetalae</taxon>
        <taxon>rosids</taxon>
        <taxon>fabids</taxon>
        <taxon>Malpighiales</taxon>
        <taxon>Euphorbiaceae</taxon>
        <taxon>Crotonoideae</taxon>
        <taxon>Jatropheae</taxon>
        <taxon>Jatropha</taxon>
    </lineage>
</organism>
<feature type="region of interest" description="Disordered" evidence="6">
    <location>
        <begin position="417"/>
        <end position="492"/>
    </location>
</feature>
<sequence length="492" mass="54764">MKVDAEHYLEVLGFLQLLASYGLVSEFDADELFTQLEVVAQHSQAELLRVLGFADKISAKFKKGNSNMKGKLAASACKIQRPPWRKMKNLPRIVHGVDAPARAPKSASTKIPALTCFPTTTSTSLPAPMTQSQQQNGIKSSWIAMSEYDLNTSSGADQATCIVPFPVQIEKSSPRDSPFERKEASSSLDPQPKPKCFSFDSNKDDLRRLLTMDESHDLASKVAAALQLAFDPGKLVLDVMNTSHPFDFRGNRDMKVKRRGKRICTLLGKKTGKNGMDPLEVICFLHFLAAYSLASTFTADLLLVLLDADDWHEKVPELVQALGLAEMIPNFIKNLIKKKQRIVAVKYIFALDMVDKFPPVSILKDHLSNSAKELQNENRNSTKVQIRAIDRELNALKAVWKCIADYNIQGLSPEPLSPVSATTQPQHQNGNKRPRIYASSRDLPNMNAPSGHYNRASYPTNNTHPNCYNPNVNSSHHKNTFGYPGHNKHRSS</sequence>
<dbReference type="InterPro" id="IPR012474">
    <property type="entry name" value="Frigida"/>
</dbReference>
<feature type="compositionally biased region" description="Polar residues" evidence="6">
    <location>
        <begin position="419"/>
        <end position="429"/>
    </location>
</feature>
<dbReference type="STRING" id="180498.A0A067JL65"/>
<dbReference type="AlphaFoldDB" id="A0A067JL65"/>
<evidence type="ECO:0000256" key="1">
    <source>
        <dbReference type="ARBA" id="ARBA00008956"/>
    </source>
</evidence>
<dbReference type="GO" id="GO:0009908">
    <property type="term" value="P:flower development"/>
    <property type="evidence" value="ECO:0007669"/>
    <property type="project" value="UniProtKB-KW"/>
</dbReference>
<feature type="compositionally biased region" description="Polar residues" evidence="6">
    <location>
        <begin position="457"/>
        <end position="474"/>
    </location>
</feature>
<keyword evidence="8" id="KW-1185">Reference proteome</keyword>
<comment type="similarity">
    <text evidence="1 5">Belongs to the Frigida family.</text>
</comment>
<proteinExistence type="inferred from homology"/>
<name>A0A067JL65_JATCU</name>
<keyword evidence="2 5" id="KW-0217">Developmental protein</keyword>
<evidence type="ECO:0000256" key="4">
    <source>
        <dbReference type="ARBA" id="ARBA00023089"/>
    </source>
</evidence>
<dbReference type="EMBL" id="KK915213">
    <property type="protein sequence ID" value="KDP23588.1"/>
    <property type="molecule type" value="Genomic_DNA"/>
</dbReference>
<reference evidence="7 8" key="1">
    <citation type="journal article" date="2014" name="PLoS ONE">
        <title>Global Analysis of Gene Expression Profiles in Physic Nut (Jatropha curcas L.) Seedlings Exposed to Salt Stress.</title>
        <authorList>
            <person name="Zhang L."/>
            <person name="Zhang C."/>
            <person name="Wu P."/>
            <person name="Chen Y."/>
            <person name="Li M."/>
            <person name="Jiang H."/>
            <person name="Wu G."/>
        </authorList>
    </citation>
    <scope>NUCLEOTIDE SEQUENCE [LARGE SCALE GENOMIC DNA]</scope>
    <source>
        <strain evidence="8">cv. GZQX0401</strain>
        <tissue evidence="7">Young leaves</tissue>
    </source>
</reference>
<feature type="region of interest" description="Disordered" evidence="6">
    <location>
        <begin position="171"/>
        <end position="194"/>
    </location>
</feature>
<evidence type="ECO:0000256" key="2">
    <source>
        <dbReference type="ARBA" id="ARBA00022473"/>
    </source>
</evidence>
<protein>
    <recommendedName>
        <fullName evidence="5">FRIGIDA-like protein</fullName>
    </recommendedName>
</protein>
<evidence type="ECO:0000313" key="8">
    <source>
        <dbReference type="Proteomes" id="UP000027138"/>
    </source>
</evidence>
<dbReference type="Pfam" id="PF07899">
    <property type="entry name" value="Frigida"/>
    <property type="match status" value="2"/>
</dbReference>
<evidence type="ECO:0000256" key="3">
    <source>
        <dbReference type="ARBA" id="ARBA00022782"/>
    </source>
</evidence>